<dbReference type="Proteomes" id="UP000789759">
    <property type="component" value="Unassembled WGS sequence"/>
</dbReference>
<gene>
    <name evidence="1" type="ORF">CPELLU_LOCUS6611</name>
</gene>
<proteinExistence type="predicted"/>
<reference evidence="1" key="1">
    <citation type="submission" date="2021-06" db="EMBL/GenBank/DDBJ databases">
        <authorList>
            <person name="Kallberg Y."/>
            <person name="Tangrot J."/>
            <person name="Rosling A."/>
        </authorList>
    </citation>
    <scope>NUCLEOTIDE SEQUENCE</scope>
    <source>
        <strain evidence="1">FL966</strain>
    </source>
</reference>
<dbReference type="Gene3D" id="3.30.420.10">
    <property type="entry name" value="Ribonuclease H-like superfamily/Ribonuclease H"/>
    <property type="match status" value="1"/>
</dbReference>
<evidence type="ECO:0000313" key="1">
    <source>
        <dbReference type="EMBL" id="CAG8592698.1"/>
    </source>
</evidence>
<dbReference type="EMBL" id="CAJVQA010004160">
    <property type="protein sequence ID" value="CAG8592698.1"/>
    <property type="molecule type" value="Genomic_DNA"/>
</dbReference>
<dbReference type="OrthoDB" id="10044727at2759"/>
<dbReference type="InterPro" id="IPR036397">
    <property type="entry name" value="RNaseH_sf"/>
</dbReference>
<name>A0A9N9GAB6_9GLOM</name>
<sequence length="191" mass="22394">VLGANHDGVFAFNNAISHKAFSENMLVASKMNLGPGLWQDGMMLECISCKKKEADSNIIYCYTCQLMANQPDFFEQRGQIQQEIESHGHKVIFYHKFHPELNYIKMYWGMAKKYTRSNCEYSLPKTRESIIRAFDSISVEQIRSFARLSYRWMDAYQHGLKRKATEYAVKKSKKHRMISEEILNQINEFLN</sequence>
<organism evidence="1 2">
    <name type="scientific">Cetraspora pellucida</name>
    <dbReference type="NCBI Taxonomy" id="1433469"/>
    <lineage>
        <taxon>Eukaryota</taxon>
        <taxon>Fungi</taxon>
        <taxon>Fungi incertae sedis</taxon>
        <taxon>Mucoromycota</taxon>
        <taxon>Glomeromycotina</taxon>
        <taxon>Glomeromycetes</taxon>
        <taxon>Diversisporales</taxon>
        <taxon>Gigasporaceae</taxon>
        <taxon>Cetraspora</taxon>
    </lineage>
</organism>
<dbReference type="PANTHER" id="PTHR35871:SF1">
    <property type="entry name" value="CXC1-LIKE CYSTEINE CLUSTER ASSOCIATED WITH KDZ TRANSPOSASES DOMAIN-CONTAINING PROTEIN"/>
    <property type="match status" value="1"/>
</dbReference>
<evidence type="ECO:0000313" key="2">
    <source>
        <dbReference type="Proteomes" id="UP000789759"/>
    </source>
</evidence>
<feature type="non-terminal residue" evidence="1">
    <location>
        <position position="191"/>
    </location>
</feature>
<accession>A0A9N9GAB6</accession>
<dbReference type="PANTHER" id="PTHR35871">
    <property type="entry name" value="EXPRESSED PROTEIN"/>
    <property type="match status" value="1"/>
</dbReference>
<protein>
    <submittedName>
        <fullName evidence="1">22466_t:CDS:1</fullName>
    </submittedName>
</protein>
<dbReference type="AlphaFoldDB" id="A0A9N9GAB6"/>
<keyword evidence="2" id="KW-1185">Reference proteome</keyword>
<dbReference type="GO" id="GO:0003676">
    <property type="term" value="F:nucleic acid binding"/>
    <property type="evidence" value="ECO:0007669"/>
    <property type="project" value="InterPro"/>
</dbReference>
<comment type="caution">
    <text evidence="1">The sequence shown here is derived from an EMBL/GenBank/DDBJ whole genome shotgun (WGS) entry which is preliminary data.</text>
</comment>